<dbReference type="EMBL" id="KN882152">
    <property type="protein sequence ID" value="KIY42876.1"/>
    <property type="molecule type" value="Genomic_DNA"/>
</dbReference>
<feature type="non-terminal residue" evidence="1">
    <location>
        <position position="59"/>
    </location>
</feature>
<name>A0A0D7A1S8_9AGAR</name>
<dbReference type="Proteomes" id="UP000054144">
    <property type="component" value="Unassembled WGS sequence"/>
</dbReference>
<organism evidence="1 2">
    <name type="scientific">Fistulina hepatica ATCC 64428</name>
    <dbReference type="NCBI Taxonomy" id="1128425"/>
    <lineage>
        <taxon>Eukaryota</taxon>
        <taxon>Fungi</taxon>
        <taxon>Dikarya</taxon>
        <taxon>Basidiomycota</taxon>
        <taxon>Agaricomycotina</taxon>
        <taxon>Agaricomycetes</taxon>
        <taxon>Agaricomycetidae</taxon>
        <taxon>Agaricales</taxon>
        <taxon>Fistulinaceae</taxon>
        <taxon>Fistulina</taxon>
    </lineage>
</organism>
<protein>
    <submittedName>
        <fullName evidence="1">Uncharacterized protein</fullName>
    </submittedName>
</protein>
<sequence length="59" mass="6299">TLKAHGSLVTLYIRFTGALPPRLSPVLLQAILHGVQTAHDLTWLEAVSPSAAEALAVWP</sequence>
<evidence type="ECO:0000313" key="1">
    <source>
        <dbReference type="EMBL" id="KIY42876.1"/>
    </source>
</evidence>
<gene>
    <name evidence="1" type="ORF">FISHEDRAFT_23656</name>
</gene>
<keyword evidence="2" id="KW-1185">Reference proteome</keyword>
<dbReference type="AlphaFoldDB" id="A0A0D7A1S8"/>
<evidence type="ECO:0000313" key="2">
    <source>
        <dbReference type="Proteomes" id="UP000054144"/>
    </source>
</evidence>
<feature type="non-terminal residue" evidence="1">
    <location>
        <position position="1"/>
    </location>
</feature>
<reference evidence="1 2" key="1">
    <citation type="journal article" date="2015" name="Fungal Genet. Biol.">
        <title>Evolution of novel wood decay mechanisms in Agaricales revealed by the genome sequences of Fistulina hepatica and Cylindrobasidium torrendii.</title>
        <authorList>
            <person name="Floudas D."/>
            <person name="Held B.W."/>
            <person name="Riley R."/>
            <person name="Nagy L.G."/>
            <person name="Koehler G."/>
            <person name="Ransdell A.S."/>
            <person name="Younus H."/>
            <person name="Chow J."/>
            <person name="Chiniquy J."/>
            <person name="Lipzen A."/>
            <person name="Tritt A."/>
            <person name="Sun H."/>
            <person name="Haridas S."/>
            <person name="LaButti K."/>
            <person name="Ohm R.A."/>
            <person name="Kues U."/>
            <person name="Blanchette R.A."/>
            <person name="Grigoriev I.V."/>
            <person name="Minto R.E."/>
            <person name="Hibbett D.S."/>
        </authorList>
    </citation>
    <scope>NUCLEOTIDE SEQUENCE [LARGE SCALE GENOMIC DNA]</scope>
    <source>
        <strain evidence="1 2">ATCC 64428</strain>
    </source>
</reference>
<proteinExistence type="predicted"/>
<accession>A0A0D7A1S8</accession>